<feature type="compositionally biased region" description="Low complexity" evidence="2">
    <location>
        <begin position="181"/>
        <end position="190"/>
    </location>
</feature>
<keyword evidence="1" id="KW-0175">Coiled coil</keyword>
<feature type="domain" description="DUF4795" evidence="3">
    <location>
        <begin position="297"/>
        <end position="490"/>
    </location>
</feature>
<keyword evidence="5" id="KW-1185">Reference proteome</keyword>
<feature type="region of interest" description="Disordered" evidence="2">
    <location>
        <begin position="172"/>
        <end position="203"/>
    </location>
</feature>
<evidence type="ECO:0000259" key="3">
    <source>
        <dbReference type="Pfam" id="PF16043"/>
    </source>
</evidence>
<sequence length="612" mass="70201">MSKERLTELLNQSIDSTEGETIVNFRALQLLLHNLVNRHGVEREKADRREVDVGRDVTESLYDSDTSEQMEDSEEGVSKVISSSSLMQDLVKENKELKEEANNLKEEVGTLRDQLNQCVTLEYMHNMLKELKDNITAPGFSDTSREVYVFPTKKDQLQEMDKSLEQEPLVEHLEGEREYIPSPESVSESSGEGEELSKSEVTAIDGSESISASEQQPYLQTSDLRNAFQKLYKEVQKVKKDLLVLRKEQKGSSEKEMQDKLDSFQSIQDNMSLKTSELFQCFENLQSIVTGLINDKATEQTSDVQGTVLQLQAECEKLHSTTNQLMKEQEQEQSHTKEMYKFMKELDEKKADKDEVKIVEDFKANMQTLEAKVLLCDTAADQLNRMIQDLASNICDQEENSQRVNEKIFRELDSKINHTEMDRLQRQIDDCKMKIFQLDTQAGDSYDAAVVRKHCLPKFNCLSCDRPRNMSIPGPSMLVLPEPSGLRPKKRHLKKRLRQLTNLDQSEKSTTLRSMEQTRETDRCGLDVQFHKEHQDTSYVKTAEVRVTFIPPTEGYSKYKDKVNQSQLQTSVGRKARQMLSLQEQGPKTELICSGSSCLENNKQLYPEDTLP</sequence>
<evidence type="ECO:0000256" key="1">
    <source>
        <dbReference type="SAM" id="Coils"/>
    </source>
</evidence>
<evidence type="ECO:0000256" key="2">
    <source>
        <dbReference type="SAM" id="MobiDB-lite"/>
    </source>
</evidence>
<comment type="caution">
    <text evidence="4">The sequence shown here is derived from an EMBL/GenBank/DDBJ whole genome shotgun (WGS) entry which is preliminary data.</text>
</comment>
<reference evidence="4" key="1">
    <citation type="submission" date="2023-08" db="EMBL/GenBank/DDBJ databases">
        <title>Pelteobagrus vachellii genome.</title>
        <authorList>
            <person name="Liu H."/>
        </authorList>
    </citation>
    <scope>NUCLEOTIDE SEQUENCE</scope>
    <source>
        <strain evidence="4">PRFRI_2022a</strain>
        <tissue evidence="4">Muscle</tissue>
    </source>
</reference>
<evidence type="ECO:0000313" key="4">
    <source>
        <dbReference type="EMBL" id="KAK2857803.1"/>
    </source>
</evidence>
<gene>
    <name evidence="4" type="ORF">Q7C36_005722</name>
</gene>
<dbReference type="EMBL" id="JAVHJS010000005">
    <property type="protein sequence ID" value="KAK2857803.1"/>
    <property type="molecule type" value="Genomic_DNA"/>
</dbReference>
<dbReference type="InterPro" id="IPR032013">
    <property type="entry name" value="DUF4795"/>
</dbReference>
<dbReference type="PANTHER" id="PTHR47080:SF1">
    <property type="entry name" value="CHROMOSOME 16 OPEN READING FRAME 96"/>
    <property type="match status" value="1"/>
</dbReference>
<accession>A0AA88T404</accession>
<dbReference type="Pfam" id="PF16043">
    <property type="entry name" value="DUF4795"/>
    <property type="match status" value="1"/>
</dbReference>
<dbReference type="Proteomes" id="UP001187315">
    <property type="component" value="Unassembled WGS sequence"/>
</dbReference>
<dbReference type="AlphaFoldDB" id="A0AA88T404"/>
<feature type="coiled-coil region" evidence="1">
    <location>
        <begin position="87"/>
        <end position="114"/>
    </location>
</feature>
<dbReference type="PANTHER" id="PTHR47080">
    <property type="entry name" value="CHROMOSOME 16 OPEN READING FRAME 96"/>
    <property type="match status" value="1"/>
</dbReference>
<proteinExistence type="predicted"/>
<evidence type="ECO:0000313" key="5">
    <source>
        <dbReference type="Proteomes" id="UP001187315"/>
    </source>
</evidence>
<protein>
    <recommendedName>
        <fullName evidence="3">DUF4795 domain-containing protein</fullName>
    </recommendedName>
</protein>
<organism evidence="4 5">
    <name type="scientific">Tachysurus vachellii</name>
    <name type="common">Darkbarbel catfish</name>
    <name type="synonym">Pelteobagrus vachellii</name>
    <dbReference type="NCBI Taxonomy" id="175792"/>
    <lineage>
        <taxon>Eukaryota</taxon>
        <taxon>Metazoa</taxon>
        <taxon>Chordata</taxon>
        <taxon>Craniata</taxon>
        <taxon>Vertebrata</taxon>
        <taxon>Euteleostomi</taxon>
        <taxon>Actinopterygii</taxon>
        <taxon>Neopterygii</taxon>
        <taxon>Teleostei</taxon>
        <taxon>Ostariophysi</taxon>
        <taxon>Siluriformes</taxon>
        <taxon>Bagridae</taxon>
        <taxon>Tachysurus</taxon>
    </lineage>
</organism>
<name>A0AA88T404_TACVA</name>